<dbReference type="Pfam" id="PF00378">
    <property type="entry name" value="ECH_1"/>
    <property type="match status" value="1"/>
</dbReference>
<dbReference type="SUPFAM" id="SSF52096">
    <property type="entry name" value="ClpP/crotonase"/>
    <property type="match status" value="1"/>
</dbReference>
<gene>
    <name evidence="9" type="ORF">DES49_1350</name>
</gene>
<keyword evidence="10" id="KW-1185">Reference proteome</keyword>
<dbReference type="GO" id="GO:0003857">
    <property type="term" value="F:(3S)-3-hydroxyacyl-CoA dehydrogenase (NAD+) activity"/>
    <property type="evidence" value="ECO:0007669"/>
    <property type="project" value="UniProtKB-EC"/>
</dbReference>
<evidence type="ECO:0000256" key="7">
    <source>
        <dbReference type="ARBA" id="ARBA00049556"/>
    </source>
</evidence>
<dbReference type="PANTHER" id="PTHR43602:SF1">
    <property type="entry name" value="ENOYL-COA HYDRATASE DOMAIN-CONTAINING PROTEIN 3, MITOCHONDRIAL"/>
    <property type="match status" value="1"/>
</dbReference>
<comment type="similarity">
    <text evidence="1">Belongs to the enoyl-CoA hydratase/isomerase family.</text>
</comment>
<dbReference type="EMBL" id="SOAX01000002">
    <property type="protein sequence ID" value="TDT43532.1"/>
    <property type="molecule type" value="Genomic_DNA"/>
</dbReference>
<dbReference type="Gene3D" id="3.90.226.10">
    <property type="entry name" value="2-enoyl-CoA Hydratase, Chain A, domain 1"/>
    <property type="match status" value="1"/>
</dbReference>
<evidence type="ECO:0000256" key="6">
    <source>
        <dbReference type="ARBA" id="ARBA00040545"/>
    </source>
</evidence>
<keyword evidence="3" id="KW-0809">Transit peptide</keyword>
<dbReference type="SUPFAM" id="SSF51735">
    <property type="entry name" value="NAD(P)-binding Rossmann-fold domains"/>
    <property type="match status" value="1"/>
</dbReference>
<dbReference type="PANTHER" id="PTHR43602">
    <property type="match status" value="1"/>
</dbReference>
<evidence type="ECO:0000313" key="9">
    <source>
        <dbReference type="EMBL" id="TDT43532.1"/>
    </source>
</evidence>
<dbReference type="InterPro" id="IPR052377">
    <property type="entry name" value="Mitochondrial_ECH-domain"/>
</dbReference>
<comment type="caution">
    <text evidence="9">The sequence shown here is derived from an EMBL/GenBank/DDBJ whole genome shotgun (WGS) entry which is preliminary data.</text>
</comment>
<dbReference type="Proteomes" id="UP000295830">
    <property type="component" value="Unassembled WGS sequence"/>
</dbReference>
<dbReference type="Gene3D" id="1.10.12.10">
    <property type="entry name" value="Lyase 2-enoyl-coa Hydratase, Chain A, domain 2"/>
    <property type="match status" value="1"/>
</dbReference>
<sequence length="403" mass="43771">MTNTRFGDKYSNDYIQQILGSVRCIAMVGASADPSKPSNKVLQFLVEAGYDVVPVNPRPDVTEICGLKVYPSLKSIEQTVDMVDVFRPSGELAGIAREAQEIGASVLWAQLGIHDEEAERIAEQNGMKVVMDRCPKIELTDSILLREKSSEGVLRLTLNDTERRNALSMDMLTRLRTALDEAAEDASIRVIILAAKGRAFSAGHDLREMTRARQAPDGGRAFFKETMAACCGVMQAIVTNPKPVIAEVGGVATAAGCQLVASCDLAYASHSARFATPGITIGLFCSTPMVALSRNVGNKAAMEMLLTGEMIDAEHATAIGLLNRTVPEEQLSDYTHGTAQTIAAKSSMILKTGKEAFYRQREMPLAEAYEYASNVMVDNLLKPDAEEGINAFIDKRTPQWSDE</sequence>
<dbReference type="InterPro" id="IPR014748">
    <property type="entry name" value="Enoyl-CoA_hydra_C"/>
</dbReference>
<dbReference type="GO" id="GO:0006631">
    <property type="term" value="P:fatty acid metabolic process"/>
    <property type="evidence" value="ECO:0007669"/>
    <property type="project" value="UniProtKB-KW"/>
</dbReference>
<accession>A0A4R7JYE1</accession>
<organism evidence="9 10">
    <name type="scientific">Halospina denitrificans</name>
    <dbReference type="NCBI Taxonomy" id="332522"/>
    <lineage>
        <taxon>Bacteria</taxon>
        <taxon>Pseudomonadati</taxon>
        <taxon>Pseudomonadota</taxon>
        <taxon>Gammaproteobacteria</taxon>
        <taxon>Halospina</taxon>
    </lineage>
</organism>
<dbReference type="InterPro" id="IPR001753">
    <property type="entry name" value="Enoyl-CoA_hydra/iso"/>
</dbReference>
<dbReference type="NCBIfam" id="NF006008">
    <property type="entry name" value="PRK08139.1"/>
    <property type="match status" value="1"/>
</dbReference>
<keyword evidence="2" id="KW-0276">Fatty acid metabolism</keyword>
<dbReference type="InterPro" id="IPR036291">
    <property type="entry name" value="NAD(P)-bd_dom_sf"/>
</dbReference>
<comment type="function">
    <text evidence="5">May play a role in fatty acid biosynthesis and insulin sensitivity.</text>
</comment>
<dbReference type="Pfam" id="PF13380">
    <property type="entry name" value="CoA_binding_2"/>
    <property type="match status" value="1"/>
</dbReference>
<proteinExistence type="inferred from homology"/>
<feature type="domain" description="CoA-binding" evidence="8">
    <location>
        <begin position="19"/>
        <end position="113"/>
    </location>
</feature>
<evidence type="ECO:0000256" key="2">
    <source>
        <dbReference type="ARBA" id="ARBA00022832"/>
    </source>
</evidence>
<dbReference type="GO" id="GO:0016836">
    <property type="term" value="F:hydro-lyase activity"/>
    <property type="evidence" value="ECO:0007669"/>
    <property type="project" value="TreeGrafter"/>
</dbReference>
<comment type="catalytic activity">
    <reaction evidence="7">
        <text>a (3S)-3-hydroxyacyl-CoA + NAD(+) = a 3-oxoacyl-CoA + NADH + H(+)</text>
        <dbReference type="Rhea" id="RHEA:22432"/>
        <dbReference type="ChEBI" id="CHEBI:15378"/>
        <dbReference type="ChEBI" id="CHEBI:57318"/>
        <dbReference type="ChEBI" id="CHEBI:57540"/>
        <dbReference type="ChEBI" id="CHEBI:57945"/>
        <dbReference type="ChEBI" id="CHEBI:90726"/>
        <dbReference type="EC" id="1.1.1.35"/>
    </reaction>
</comment>
<name>A0A4R7JYE1_9GAMM</name>
<evidence type="ECO:0000259" key="8">
    <source>
        <dbReference type="SMART" id="SM00881"/>
    </source>
</evidence>
<dbReference type="Gene3D" id="3.40.50.720">
    <property type="entry name" value="NAD(P)-binding Rossmann-like Domain"/>
    <property type="match status" value="1"/>
</dbReference>
<evidence type="ECO:0000256" key="1">
    <source>
        <dbReference type="ARBA" id="ARBA00005254"/>
    </source>
</evidence>
<dbReference type="SMART" id="SM00881">
    <property type="entry name" value="CoA_binding"/>
    <property type="match status" value="1"/>
</dbReference>
<dbReference type="CDD" id="cd06558">
    <property type="entry name" value="crotonase-like"/>
    <property type="match status" value="1"/>
</dbReference>
<dbReference type="InterPro" id="IPR029045">
    <property type="entry name" value="ClpP/crotonase-like_dom_sf"/>
</dbReference>
<evidence type="ECO:0000256" key="3">
    <source>
        <dbReference type="ARBA" id="ARBA00022946"/>
    </source>
</evidence>
<evidence type="ECO:0000256" key="4">
    <source>
        <dbReference type="ARBA" id="ARBA00023098"/>
    </source>
</evidence>
<reference evidence="9 10" key="1">
    <citation type="submission" date="2019-03" db="EMBL/GenBank/DDBJ databases">
        <title>Genomic Encyclopedia of Type Strains, Phase IV (KMG-IV): sequencing the most valuable type-strain genomes for metagenomic binning, comparative biology and taxonomic classification.</title>
        <authorList>
            <person name="Goeker M."/>
        </authorList>
    </citation>
    <scope>NUCLEOTIDE SEQUENCE [LARGE SCALE GENOMIC DNA]</scope>
    <source>
        <strain evidence="9 10">DSM 15505</strain>
    </source>
</reference>
<evidence type="ECO:0000256" key="5">
    <source>
        <dbReference type="ARBA" id="ARBA00037410"/>
    </source>
</evidence>
<keyword evidence="4" id="KW-0443">Lipid metabolism</keyword>
<dbReference type="AlphaFoldDB" id="A0A4R7JYE1"/>
<evidence type="ECO:0000313" key="10">
    <source>
        <dbReference type="Proteomes" id="UP000295830"/>
    </source>
</evidence>
<dbReference type="InterPro" id="IPR003781">
    <property type="entry name" value="CoA-bd"/>
</dbReference>
<protein>
    <recommendedName>
        <fullName evidence="6">Enoyl-CoA hydratase domain-containing protein 3, mitochondrial</fullName>
    </recommendedName>
</protein>